<evidence type="ECO:0000256" key="2">
    <source>
        <dbReference type="SAM" id="Phobius"/>
    </source>
</evidence>
<dbReference type="InterPro" id="IPR052413">
    <property type="entry name" value="SUR7_domain"/>
</dbReference>
<proteinExistence type="predicted"/>
<dbReference type="PANTHER" id="PTHR28019">
    <property type="entry name" value="CELL MEMBRANE PROTEIN YLR413W-RELATED"/>
    <property type="match status" value="1"/>
</dbReference>
<keyword evidence="2" id="KW-1133">Transmembrane helix</keyword>
<dbReference type="SUPFAM" id="SSF103473">
    <property type="entry name" value="MFS general substrate transporter"/>
    <property type="match status" value="1"/>
</dbReference>
<dbReference type="Pfam" id="PF06687">
    <property type="entry name" value="SUR7"/>
    <property type="match status" value="1"/>
</dbReference>
<evidence type="ECO:0008006" key="5">
    <source>
        <dbReference type="Google" id="ProtNLM"/>
    </source>
</evidence>
<dbReference type="InterPro" id="IPR009571">
    <property type="entry name" value="SUR7/Rim9-like_fungi"/>
</dbReference>
<dbReference type="PANTHER" id="PTHR28019:SF7">
    <property type="entry name" value="SUR7 PROTEIN"/>
    <property type="match status" value="1"/>
</dbReference>
<evidence type="ECO:0000256" key="1">
    <source>
        <dbReference type="SAM" id="MobiDB-lite"/>
    </source>
</evidence>
<dbReference type="AlphaFoldDB" id="A0AAW0QL65"/>
<reference evidence="3 4" key="1">
    <citation type="submission" date="2023-01" db="EMBL/GenBank/DDBJ databases">
        <title>Analysis of 21 Apiospora genomes using comparative genomics revels a genus with tremendous synthesis potential of carbohydrate active enzymes and secondary metabolites.</title>
        <authorList>
            <person name="Sorensen T."/>
        </authorList>
    </citation>
    <scope>NUCLEOTIDE SEQUENCE [LARGE SCALE GENOMIC DNA]</scope>
    <source>
        <strain evidence="3 4">CBS 117206</strain>
    </source>
</reference>
<name>A0AAW0QL65_9PEZI</name>
<protein>
    <recommendedName>
        <fullName evidence="5">SUR7/PalI family protein</fullName>
    </recommendedName>
</protein>
<keyword evidence="4" id="KW-1185">Reference proteome</keyword>
<evidence type="ECO:0000313" key="3">
    <source>
        <dbReference type="EMBL" id="KAK8106267.1"/>
    </source>
</evidence>
<feature type="transmembrane region" description="Helical" evidence="2">
    <location>
        <begin position="233"/>
        <end position="253"/>
    </location>
</feature>
<gene>
    <name evidence="3" type="ORF">PG999_009626</name>
</gene>
<comment type="caution">
    <text evidence="3">The sequence shown here is derived from an EMBL/GenBank/DDBJ whole genome shotgun (WGS) entry which is preliminary data.</text>
</comment>
<dbReference type="EMBL" id="JAQQWP010000008">
    <property type="protein sequence ID" value="KAK8106267.1"/>
    <property type="molecule type" value="Genomic_DNA"/>
</dbReference>
<keyword evidence="2" id="KW-0472">Membrane</keyword>
<evidence type="ECO:0000313" key="4">
    <source>
        <dbReference type="Proteomes" id="UP001392437"/>
    </source>
</evidence>
<accession>A0AAW0QL65</accession>
<feature type="transmembrane region" description="Helical" evidence="2">
    <location>
        <begin position="193"/>
        <end position="221"/>
    </location>
</feature>
<dbReference type="InterPro" id="IPR036259">
    <property type="entry name" value="MFS_trans_sf"/>
</dbReference>
<feature type="compositionally biased region" description="Basic and acidic residues" evidence="1">
    <location>
        <begin position="314"/>
        <end position="328"/>
    </location>
</feature>
<dbReference type="GO" id="GO:0005886">
    <property type="term" value="C:plasma membrane"/>
    <property type="evidence" value="ECO:0007669"/>
    <property type="project" value="InterPro"/>
</dbReference>
<feature type="transmembrane region" description="Helical" evidence="2">
    <location>
        <begin position="279"/>
        <end position="300"/>
    </location>
</feature>
<dbReference type="GO" id="GO:0031505">
    <property type="term" value="P:fungal-type cell wall organization"/>
    <property type="evidence" value="ECO:0007669"/>
    <property type="project" value="TreeGrafter"/>
</dbReference>
<organism evidence="3 4">
    <name type="scientific">Apiospora kogelbergensis</name>
    <dbReference type="NCBI Taxonomy" id="1337665"/>
    <lineage>
        <taxon>Eukaryota</taxon>
        <taxon>Fungi</taxon>
        <taxon>Dikarya</taxon>
        <taxon>Ascomycota</taxon>
        <taxon>Pezizomycotina</taxon>
        <taxon>Sordariomycetes</taxon>
        <taxon>Xylariomycetidae</taxon>
        <taxon>Amphisphaeriales</taxon>
        <taxon>Apiosporaceae</taxon>
        <taxon>Apiospora</taxon>
    </lineage>
</organism>
<keyword evidence="2" id="KW-0812">Transmembrane</keyword>
<dbReference type="GO" id="GO:0051285">
    <property type="term" value="C:cell cortex of cell tip"/>
    <property type="evidence" value="ECO:0007669"/>
    <property type="project" value="TreeGrafter"/>
</dbReference>
<sequence>MRSRGTSKSAGRAFVLCPLIFSAAAFALALVALFAGSKPGQMEDYHVISINMSNFGHDLVPTKTTGGSEPTTTDKGGIGGFFSSVVATLESSITDELNEIGNDIADKLSAELGISQWYSLHVMNACEGNYAPNATSPGAWFNQTNCTKTEAGFQFNLSSVLDREIEVGPLDLNPADLKIPDGIQEAINYLNGFLLAIFVLYVIGIGFSGIVFLLCIGALIIGPSTMFSVASAITATLATLALGIASAISTAIAKKGASEINDKGDDVGISAKAGGKFMIITWVAFGSIVIALVSWIAIWLKNRRSGVPRRQRRSNKERASYEKNHSRV</sequence>
<dbReference type="Proteomes" id="UP001392437">
    <property type="component" value="Unassembled WGS sequence"/>
</dbReference>
<feature type="region of interest" description="Disordered" evidence="1">
    <location>
        <begin position="309"/>
        <end position="328"/>
    </location>
</feature>